<name>A0ABW1YPM7_9GAMM</name>
<accession>A0ABW1YPM7</accession>
<comment type="caution">
    <text evidence="1">The sequence shown here is derived from an EMBL/GenBank/DDBJ whole genome shotgun (WGS) entry which is preliminary data.</text>
</comment>
<proteinExistence type="predicted"/>
<dbReference type="Proteomes" id="UP001596425">
    <property type="component" value="Unassembled WGS sequence"/>
</dbReference>
<dbReference type="EMBL" id="JBHSVR010000001">
    <property type="protein sequence ID" value="MFC6633309.1"/>
    <property type="molecule type" value="Genomic_DNA"/>
</dbReference>
<evidence type="ECO:0000313" key="2">
    <source>
        <dbReference type="Proteomes" id="UP001596425"/>
    </source>
</evidence>
<keyword evidence="2" id="KW-1185">Reference proteome</keyword>
<dbReference type="RefSeq" id="WP_193189217.1">
    <property type="nucleotide sequence ID" value="NZ_JACZFR010000003.1"/>
</dbReference>
<protein>
    <submittedName>
        <fullName evidence="1">Uncharacterized protein</fullName>
    </submittedName>
</protein>
<organism evidence="1 2">
    <name type="scientific">Microbulbifer taiwanensis</name>
    <dbReference type="NCBI Taxonomy" id="986746"/>
    <lineage>
        <taxon>Bacteria</taxon>
        <taxon>Pseudomonadati</taxon>
        <taxon>Pseudomonadota</taxon>
        <taxon>Gammaproteobacteria</taxon>
        <taxon>Cellvibrionales</taxon>
        <taxon>Microbulbiferaceae</taxon>
        <taxon>Microbulbifer</taxon>
    </lineage>
</organism>
<evidence type="ECO:0000313" key="1">
    <source>
        <dbReference type="EMBL" id="MFC6633309.1"/>
    </source>
</evidence>
<reference evidence="2" key="1">
    <citation type="journal article" date="2019" name="Int. J. Syst. Evol. Microbiol.">
        <title>The Global Catalogue of Microorganisms (GCM) 10K type strain sequencing project: providing services to taxonomists for standard genome sequencing and annotation.</title>
        <authorList>
            <consortium name="The Broad Institute Genomics Platform"/>
            <consortium name="The Broad Institute Genome Sequencing Center for Infectious Disease"/>
            <person name="Wu L."/>
            <person name="Ma J."/>
        </authorList>
    </citation>
    <scope>NUCLEOTIDE SEQUENCE [LARGE SCALE GENOMIC DNA]</scope>
    <source>
        <strain evidence="2">CGMCC 1.13718</strain>
    </source>
</reference>
<gene>
    <name evidence="1" type="ORF">ACFQBM_08460</name>
</gene>
<sequence>MKLRRDRRGANAVAFAAGGQRQMPDGKKLGCGSPARPGRGVCGLLRILLAFGIIRRGTLTCELDSSCKLGLEAFRRAGLSLHCCAQQQRLKH</sequence>